<gene>
    <name evidence="1" type="ORF">PY091_08940</name>
</gene>
<dbReference type="EMBL" id="JARFVA010000002">
    <property type="protein sequence ID" value="MDF0707340.1"/>
    <property type="molecule type" value="Genomic_DNA"/>
</dbReference>
<dbReference type="Proteomes" id="UP001217083">
    <property type="component" value="Unassembled WGS sequence"/>
</dbReference>
<reference evidence="1 2" key="1">
    <citation type="submission" date="2023-03" db="EMBL/GenBank/DDBJ databases">
        <title>Muricauda XX sp. nov. and Muricauda XXX sp. nov., two novel species isolated from Okinawa Trough.</title>
        <authorList>
            <person name="Cao W."/>
            <person name="Deng X."/>
        </authorList>
    </citation>
    <scope>NUCLEOTIDE SEQUENCE [LARGE SCALE GENOMIC DNA]</scope>
    <source>
        <strain evidence="1 2">81s02</strain>
    </source>
</reference>
<proteinExistence type="predicted"/>
<evidence type="ECO:0000313" key="1">
    <source>
        <dbReference type="EMBL" id="MDF0707340.1"/>
    </source>
</evidence>
<keyword evidence="2" id="KW-1185">Reference proteome</keyword>
<dbReference type="RefSeq" id="WP_275649360.1">
    <property type="nucleotide sequence ID" value="NZ_JARFVA010000002.1"/>
</dbReference>
<accession>A0ABT5XN67</accession>
<name>A0ABT5XN67_9FLAO</name>
<evidence type="ECO:0000313" key="2">
    <source>
        <dbReference type="Proteomes" id="UP001217083"/>
    </source>
</evidence>
<protein>
    <submittedName>
        <fullName evidence="1">Uncharacterized protein</fullName>
    </submittedName>
</protein>
<sequence length="174" mass="20655">MYGQTGRSQTAEVQYRLDTFISENCTTDYTQISAASVEKVLKYSVYRIRQEIKNIYGEKKVKLNEFIVIDNGKKASCFEAIRTNKQLPELTSYIKENFALNPENAAIFQSMLDYIYPIADWKPDKREYFFKNGKWYFLRDKHFRSRQGFEVTVDSHGKIKNICYKMKWDEEDSK</sequence>
<comment type="caution">
    <text evidence="1">The sequence shown here is derived from an EMBL/GenBank/DDBJ whole genome shotgun (WGS) entry which is preliminary data.</text>
</comment>
<organism evidence="1 2">
    <name type="scientific">Flagellimonas okinawensis</name>
    <dbReference type="NCBI Taxonomy" id="3031324"/>
    <lineage>
        <taxon>Bacteria</taxon>
        <taxon>Pseudomonadati</taxon>
        <taxon>Bacteroidota</taxon>
        <taxon>Flavobacteriia</taxon>
        <taxon>Flavobacteriales</taxon>
        <taxon>Flavobacteriaceae</taxon>
        <taxon>Flagellimonas</taxon>
    </lineage>
</organism>